<protein>
    <submittedName>
        <fullName evidence="3">Uncharacterized protein</fullName>
    </submittedName>
</protein>
<evidence type="ECO:0000256" key="1">
    <source>
        <dbReference type="SAM" id="MobiDB-lite"/>
    </source>
</evidence>
<evidence type="ECO:0000256" key="2">
    <source>
        <dbReference type="SAM" id="SignalP"/>
    </source>
</evidence>
<feature type="signal peptide" evidence="2">
    <location>
        <begin position="1"/>
        <end position="31"/>
    </location>
</feature>
<feature type="region of interest" description="Disordered" evidence="1">
    <location>
        <begin position="81"/>
        <end position="104"/>
    </location>
</feature>
<dbReference type="EMBL" id="RAQU01000257">
    <property type="protein sequence ID" value="RKK01522.1"/>
    <property type="molecule type" value="Genomic_DNA"/>
</dbReference>
<reference evidence="3 6" key="1">
    <citation type="submission" date="2018-09" db="EMBL/GenBank/DDBJ databases">
        <title>Roseomonas sp. nov., isolated from feces of Tibetan antelopes in the Qinghai-Tibet plateau, China.</title>
        <authorList>
            <person name="Tian Z."/>
        </authorList>
    </citation>
    <scope>NUCLEOTIDE SEQUENCE [LARGE SCALE GENOMIC DNA]</scope>
    <source>
        <strain evidence="4 5">Z23</strain>
        <strain evidence="3 6">Z24</strain>
    </source>
</reference>
<organism evidence="3 6">
    <name type="scientific">Teichococcus wenyumeiae</name>
    <dbReference type="NCBI Taxonomy" id="2478470"/>
    <lineage>
        <taxon>Bacteria</taxon>
        <taxon>Pseudomonadati</taxon>
        <taxon>Pseudomonadota</taxon>
        <taxon>Alphaproteobacteria</taxon>
        <taxon>Acetobacterales</taxon>
        <taxon>Roseomonadaceae</taxon>
        <taxon>Roseomonas</taxon>
    </lineage>
</organism>
<dbReference type="Proteomes" id="UP000274097">
    <property type="component" value="Unassembled WGS sequence"/>
</dbReference>
<feature type="chain" id="PRO_5017412143" evidence="2">
    <location>
        <begin position="32"/>
        <end position="135"/>
    </location>
</feature>
<evidence type="ECO:0000313" key="5">
    <source>
        <dbReference type="Proteomes" id="UP000274097"/>
    </source>
</evidence>
<evidence type="ECO:0000313" key="6">
    <source>
        <dbReference type="Proteomes" id="UP000278036"/>
    </source>
</evidence>
<keyword evidence="5" id="KW-1185">Reference proteome</keyword>
<proteinExistence type="predicted"/>
<dbReference type="Proteomes" id="UP000278036">
    <property type="component" value="Unassembled WGS sequence"/>
</dbReference>
<dbReference type="InParanoid" id="A0A3A9J4Z1"/>
<evidence type="ECO:0000313" key="3">
    <source>
        <dbReference type="EMBL" id="RKK01522.1"/>
    </source>
</evidence>
<comment type="caution">
    <text evidence="3">The sequence shown here is derived from an EMBL/GenBank/DDBJ whole genome shotgun (WGS) entry which is preliminary data.</text>
</comment>
<keyword evidence="2" id="KW-0732">Signal</keyword>
<name>A0A3A9J4Z1_9PROT</name>
<gene>
    <name evidence="3" type="ORF">D6Z83_24540</name>
    <name evidence="4" type="ORF">EBE87_04625</name>
</gene>
<dbReference type="AlphaFoldDB" id="A0A3A9J4Z1"/>
<dbReference type="EMBL" id="RFLX01000002">
    <property type="protein sequence ID" value="RMI26556.1"/>
    <property type="molecule type" value="Genomic_DNA"/>
</dbReference>
<evidence type="ECO:0000313" key="4">
    <source>
        <dbReference type="EMBL" id="RMI26556.1"/>
    </source>
</evidence>
<accession>A0A3A9J4Z1</accession>
<sequence length="135" mass="14041">MHTSSSPKVTAAVLATVLAMALQTVPSPASTALQARPDAASATPGYILAGATDISTRLAPETPGCPEMGVSGRLPGHQRVADLEPRAGGPKHQARPRLNNPLSAPQTLRPAMHMCVVDQFSPNDLGGARKTVYRL</sequence>